<evidence type="ECO:0000313" key="3">
    <source>
        <dbReference type="Proteomes" id="UP001482520"/>
    </source>
</evidence>
<name>A0ABV1P1J3_9ACTN</name>
<dbReference type="EMBL" id="JBEGDP010000019">
    <property type="protein sequence ID" value="MEQ7848599.1"/>
    <property type="molecule type" value="Genomic_DNA"/>
</dbReference>
<keyword evidence="3" id="KW-1185">Reference proteome</keyword>
<organism evidence="2 3">
    <name type="scientific">Nocardioides kribbensis</name>
    <dbReference type="NCBI Taxonomy" id="305517"/>
    <lineage>
        <taxon>Bacteria</taxon>
        <taxon>Bacillati</taxon>
        <taxon>Actinomycetota</taxon>
        <taxon>Actinomycetes</taxon>
        <taxon>Propionibacteriales</taxon>
        <taxon>Nocardioidaceae</taxon>
        <taxon>Nocardioides</taxon>
    </lineage>
</organism>
<feature type="transmembrane region" description="Helical" evidence="1">
    <location>
        <begin position="21"/>
        <end position="42"/>
    </location>
</feature>
<comment type="caution">
    <text evidence="2">The sequence shown here is derived from an EMBL/GenBank/DDBJ whole genome shotgun (WGS) entry which is preliminary data.</text>
</comment>
<reference evidence="2 3" key="1">
    <citation type="submission" date="2024-02" db="EMBL/GenBank/DDBJ databases">
        <title>Full genome sequence of Nocardioides kribbensis.</title>
        <authorList>
            <person name="Poletto B.L."/>
            <person name="Silva G."/>
            <person name="Galante D."/>
            <person name="Campos K.R."/>
            <person name="Santos M.B.N."/>
            <person name="Sacchi C.T."/>
        </authorList>
    </citation>
    <scope>NUCLEOTIDE SEQUENCE [LARGE SCALE GENOMIC DNA]</scope>
    <source>
        <strain evidence="2 3">O4R</strain>
    </source>
</reference>
<proteinExistence type="predicted"/>
<keyword evidence="1" id="KW-1133">Transmembrane helix</keyword>
<evidence type="ECO:0000313" key="2">
    <source>
        <dbReference type="EMBL" id="MEQ7848599.1"/>
    </source>
</evidence>
<gene>
    <name evidence="2" type="ORF">V6R90_15055</name>
</gene>
<protein>
    <submittedName>
        <fullName evidence="2">Uncharacterized protein</fullName>
    </submittedName>
</protein>
<dbReference type="Proteomes" id="UP001482520">
    <property type="component" value="Unassembled WGS sequence"/>
</dbReference>
<keyword evidence="1" id="KW-0472">Membrane</keyword>
<evidence type="ECO:0000256" key="1">
    <source>
        <dbReference type="SAM" id="Phobius"/>
    </source>
</evidence>
<accession>A0ABV1P1J3</accession>
<keyword evidence="1" id="KW-0812">Transmembrane</keyword>
<dbReference type="RefSeq" id="WP_264674740.1">
    <property type="nucleotide sequence ID" value="NZ_BAAAMM010000016.1"/>
</dbReference>
<sequence length="43" mass="4399">MRRPSSPHPGPRARIAHDGGLLLVAAACALAALLATGLRVLLD</sequence>